<keyword evidence="2" id="KW-1185">Reference proteome</keyword>
<evidence type="ECO:0000313" key="1">
    <source>
        <dbReference type="EMBL" id="KAF2799179.1"/>
    </source>
</evidence>
<name>A0A6A6XS10_9PLEO</name>
<protein>
    <submittedName>
        <fullName evidence="1">Uncharacterized protein</fullName>
    </submittedName>
</protein>
<proteinExistence type="predicted"/>
<sequence length="149" mass="15855">MGVSRTTDIGPRPAPILANFAFRTLATQPRCPGSYSWRQSAAQRLSEITKHQSEIFVYPCFASDVGIAAAAAAGVDLAGTALAGAEPRGTYDRGACIATPSTCTSRSISSVSNPLSQFRFRNSSPMAETRLSWIATPRYIATPRPCNSP</sequence>
<dbReference type="AlphaFoldDB" id="A0A6A6XS10"/>
<dbReference type="Proteomes" id="UP000799757">
    <property type="component" value="Unassembled WGS sequence"/>
</dbReference>
<dbReference type="EMBL" id="MU001769">
    <property type="protein sequence ID" value="KAF2799179.1"/>
    <property type="molecule type" value="Genomic_DNA"/>
</dbReference>
<evidence type="ECO:0000313" key="2">
    <source>
        <dbReference type="Proteomes" id="UP000799757"/>
    </source>
</evidence>
<organism evidence="1 2">
    <name type="scientific">Melanomma pulvis-pyrius CBS 109.77</name>
    <dbReference type="NCBI Taxonomy" id="1314802"/>
    <lineage>
        <taxon>Eukaryota</taxon>
        <taxon>Fungi</taxon>
        <taxon>Dikarya</taxon>
        <taxon>Ascomycota</taxon>
        <taxon>Pezizomycotina</taxon>
        <taxon>Dothideomycetes</taxon>
        <taxon>Pleosporomycetidae</taxon>
        <taxon>Pleosporales</taxon>
        <taxon>Melanommataceae</taxon>
        <taxon>Melanomma</taxon>
    </lineage>
</organism>
<reference evidence="1" key="1">
    <citation type="journal article" date="2020" name="Stud. Mycol.">
        <title>101 Dothideomycetes genomes: a test case for predicting lifestyles and emergence of pathogens.</title>
        <authorList>
            <person name="Haridas S."/>
            <person name="Albert R."/>
            <person name="Binder M."/>
            <person name="Bloem J."/>
            <person name="Labutti K."/>
            <person name="Salamov A."/>
            <person name="Andreopoulos B."/>
            <person name="Baker S."/>
            <person name="Barry K."/>
            <person name="Bills G."/>
            <person name="Bluhm B."/>
            <person name="Cannon C."/>
            <person name="Castanera R."/>
            <person name="Culley D."/>
            <person name="Daum C."/>
            <person name="Ezra D."/>
            <person name="Gonzalez J."/>
            <person name="Henrissat B."/>
            <person name="Kuo A."/>
            <person name="Liang C."/>
            <person name="Lipzen A."/>
            <person name="Lutzoni F."/>
            <person name="Magnuson J."/>
            <person name="Mondo S."/>
            <person name="Nolan M."/>
            <person name="Ohm R."/>
            <person name="Pangilinan J."/>
            <person name="Park H.-J."/>
            <person name="Ramirez L."/>
            <person name="Alfaro M."/>
            <person name="Sun H."/>
            <person name="Tritt A."/>
            <person name="Yoshinaga Y."/>
            <person name="Zwiers L.-H."/>
            <person name="Turgeon B."/>
            <person name="Goodwin S."/>
            <person name="Spatafora J."/>
            <person name="Crous P."/>
            <person name="Grigoriev I."/>
        </authorList>
    </citation>
    <scope>NUCLEOTIDE SEQUENCE</scope>
    <source>
        <strain evidence="1">CBS 109.77</strain>
    </source>
</reference>
<gene>
    <name evidence="1" type="ORF">K505DRAFT_76077</name>
</gene>
<accession>A0A6A6XS10</accession>